<gene>
    <name evidence="5" type="ORF">Taro_016972</name>
</gene>
<dbReference type="SUPFAM" id="SSF144232">
    <property type="entry name" value="HIT/MYND zinc finger-like"/>
    <property type="match status" value="1"/>
</dbReference>
<dbReference type="InterPro" id="IPR002893">
    <property type="entry name" value="Znf_MYND"/>
</dbReference>
<proteinExistence type="predicted"/>
<dbReference type="OrthoDB" id="5945798at2759"/>
<dbReference type="Pfam" id="PF01753">
    <property type="entry name" value="zf-MYND"/>
    <property type="match status" value="1"/>
</dbReference>
<protein>
    <recommendedName>
        <fullName evidence="4">MYND-type domain-containing protein</fullName>
    </recommendedName>
</protein>
<reference evidence="5" key="1">
    <citation type="submission" date="2017-07" db="EMBL/GenBank/DDBJ databases">
        <title>Taro Niue Genome Assembly and Annotation.</title>
        <authorList>
            <person name="Atibalentja N."/>
            <person name="Keating K."/>
            <person name="Fields C.J."/>
        </authorList>
    </citation>
    <scope>NUCLEOTIDE SEQUENCE</scope>
    <source>
        <strain evidence="5">Niue_2</strain>
        <tissue evidence="5">Leaf</tissue>
    </source>
</reference>
<dbReference type="Gene3D" id="6.10.140.2220">
    <property type="match status" value="1"/>
</dbReference>
<evidence type="ECO:0000313" key="6">
    <source>
        <dbReference type="Proteomes" id="UP000652761"/>
    </source>
</evidence>
<dbReference type="EMBL" id="NMUH01000763">
    <property type="protein sequence ID" value="MQL84459.1"/>
    <property type="molecule type" value="Genomic_DNA"/>
</dbReference>
<feature type="domain" description="MYND-type" evidence="4">
    <location>
        <begin position="189"/>
        <end position="217"/>
    </location>
</feature>
<evidence type="ECO:0000256" key="1">
    <source>
        <dbReference type="ARBA" id="ARBA00022723"/>
    </source>
</evidence>
<evidence type="ECO:0000259" key="4">
    <source>
        <dbReference type="Pfam" id="PF01753"/>
    </source>
</evidence>
<keyword evidence="3" id="KW-0862">Zinc</keyword>
<dbReference type="GO" id="GO:0008270">
    <property type="term" value="F:zinc ion binding"/>
    <property type="evidence" value="ECO:0007669"/>
    <property type="project" value="UniProtKB-KW"/>
</dbReference>
<dbReference type="InterPro" id="IPR044237">
    <property type="entry name" value="ATXR2-like"/>
</dbReference>
<dbReference type="PANTHER" id="PTHR47436:SF1">
    <property type="entry name" value="SET DOMAIN-CONTAINING PROTEIN"/>
    <property type="match status" value="1"/>
</dbReference>
<name>A0A843UXX3_COLES</name>
<comment type="caution">
    <text evidence="5">The sequence shown here is derived from an EMBL/GenBank/DDBJ whole genome shotgun (WGS) entry which is preliminary data.</text>
</comment>
<dbReference type="AlphaFoldDB" id="A0A843UXX3"/>
<dbReference type="GO" id="GO:0008168">
    <property type="term" value="F:methyltransferase activity"/>
    <property type="evidence" value="ECO:0007669"/>
    <property type="project" value="InterPro"/>
</dbReference>
<evidence type="ECO:0000256" key="2">
    <source>
        <dbReference type="ARBA" id="ARBA00022771"/>
    </source>
</evidence>
<keyword evidence="6" id="KW-1185">Reference proteome</keyword>
<accession>A0A843UXX3</accession>
<keyword evidence="2" id="KW-0863">Zinc-finger</keyword>
<evidence type="ECO:0000313" key="5">
    <source>
        <dbReference type="EMBL" id="MQL84459.1"/>
    </source>
</evidence>
<sequence length="348" mass="39018">MDLSPCSLDREFSDQIAALLSPPSLESAQEYHDEIIKRRQCRGIQIKQGEFGKGVYANVDFKEDELILKDQMLVASQHSSNKIDCLVCSYCFCFIGSVELQIGRKLYLQGLGLSAKEECDIETISDDSEEDFLVETTSQGYTRNGDCVKPCASSSMNGKTIPEEILASLMNNSLVLPYSERFSLPPVVSCPGGCEEEHYCSKLCAEADWEAFHSLLCTGEKSDSPRREAVVKFIEHASRTNDIFILAAKVISSTILKYKKLKAARFGREVPVNNGTNISCFTLLLEAWKPVSMGFKNRWWDCVALPNDVDSNNEVSFRMQIRDLAYTSLQLLREAIFDEEYAPCILEG</sequence>
<dbReference type="PANTHER" id="PTHR47436">
    <property type="entry name" value="HISTONE-LYSINE N-METHYLTRANSFERASE ATXR2"/>
    <property type="match status" value="1"/>
</dbReference>
<evidence type="ECO:0000256" key="3">
    <source>
        <dbReference type="ARBA" id="ARBA00022833"/>
    </source>
</evidence>
<keyword evidence="1" id="KW-0479">Metal-binding</keyword>
<organism evidence="5 6">
    <name type="scientific">Colocasia esculenta</name>
    <name type="common">Wild taro</name>
    <name type="synonym">Arum esculentum</name>
    <dbReference type="NCBI Taxonomy" id="4460"/>
    <lineage>
        <taxon>Eukaryota</taxon>
        <taxon>Viridiplantae</taxon>
        <taxon>Streptophyta</taxon>
        <taxon>Embryophyta</taxon>
        <taxon>Tracheophyta</taxon>
        <taxon>Spermatophyta</taxon>
        <taxon>Magnoliopsida</taxon>
        <taxon>Liliopsida</taxon>
        <taxon>Araceae</taxon>
        <taxon>Aroideae</taxon>
        <taxon>Colocasieae</taxon>
        <taxon>Colocasia</taxon>
    </lineage>
</organism>
<dbReference type="Proteomes" id="UP000652761">
    <property type="component" value="Unassembled WGS sequence"/>
</dbReference>